<dbReference type="OrthoDB" id="74910at2759"/>
<feature type="compositionally biased region" description="Basic and acidic residues" evidence="8">
    <location>
        <begin position="530"/>
        <end position="540"/>
    </location>
</feature>
<keyword evidence="6" id="KW-0413">Isomerase</keyword>
<dbReference type="EMBL" id="BNJQ01000004">
    <property type="protein sequence ID" value="GHP03165.1"/>
    <property type="molecule type" value="Genomic_DNA"/>
</dbReference>
<dbReference type="InterPro" id="IPR036249">
    <property type="entry name" value="Thioredoxin-like_sf"/>
</dbReference>
<comment type="similarity">
    <text evidence="3">Belongs to the protein disulfide isomerase family.</text>
</comment>
<dbReference type="Proteomes" id="UP000660262">
    <property type="component" value="Unassembled WGS sequence"/>
</dbReference>
<dbReference type="GO" id="GO:0006457">
    <property type="term" value="P:protein folding"/>
    <property type="evidence" value="ECO:0007669"/>
    <property type="project" value="TreeGrafter"/>
</dbReference>
<comment type="catalytic activity">
    <reaction evidence="1">
        <text>Catalyzes the rearrangement of -S-S- bonds in proteins.</text>
        <dbReference type="EC" id="5.3.4.1"/>
    </reaction>
</comment>
<dbReference type="AlphaFoldDB" id="A0A830H848"/>
<evidence type="ECO:0000256" key="6">
    <source>
        <dbReference type="ARBA" id="ARBA00023235"/>
    </source>
</evidence>
<gene>
    <name evidence="11" type="ORF">PPROV_000192000</name>
</gene>
<keyword evidence="7" id="KW-0676">Redox-active center</keyword>
<comment type="subcellular location">
    <subcellularLocation>
        <location evidence="2">Endoplasmic reticulum lumen</location>
    </subcellularLocation>
</comment>
<name>A0A830H848_9CHLO</name>
<evidence type="ECO:0000313" key="11">
    <source>
        <dbReference type="EMBL" id="GHP03165.1"/>
    </source>
</evidence>
<keyword evidence="5" id="KW-0256">Endoplasmic reticulum</keyword>
<dbReference type="CDD" id="cd02981">
    <property type="entry name" value="PDI_b_family"/>
    <property type="match status" value="1"/>
</dbReference>
<comment type="caution">
    <text evidence="11">The sequence shown here is derived from an EMBL/GenBank/DDBJ whole genome shotgun (WGS) entry which is preliminary data.</text>
</comment>
<evidence type="ECO:0000256" key="9">
    <source>
        <dbReference type="SAM" id="SignalP"/>
    </source>
</evidence>
<evidence type="ECO:0000259" key="10">
    <source>
        <dbReference type="PROSITE" id="PS51352"/>
    </source>
</evidence>
<dbReference type="InterPro" id="IPR013766">
    <property type="entry name" value="Thioredoxin_domain"/>
</dbReference>
<dbReference type="Pfam" id="PF13848">
    <property type="entry name" value="Thioredoxin_6"/>
    <property type="match status" value="1"/>
</dbReference>
<evidence type="ECO:0000256" key="8">
    <source>
        <dbReference type="SAM" id="MobiDB-lite"/>
    </source>
</evidence>
<dbReference type="EC" id="5.3.4.1" evidence="4"/>
<proteinExistence type="inferred from homology"/>
<evidence type="ECO:0000313" key="12">
    <source>
        <dbReference type="Proteomes" id="UP000660262"/>
    </source>
</evidence>
<dbReference type="GO" id="GO:0003756">
    <property type="term" value="F:protein disulfide isomerase activity"/>
    <property type="evidence" value="ECO:0007669"/>
    <property type="project" value="UniProtKB-EC"/>
</dbReference>
<dbReference type="GO" id="GO:0034976">
    <property type="term" value="P:response to endoplasmic reticulum stress"/>
    <property type="evidence" value="ECO:0007669"/>
    <property type="project" value="TreeGrafter"/>
</dbReference>
<dbReference type="PROSITE" id="PS51352">
    <property type="entry name" value="THIOREDOXIN_2"/>
    <property type="match status" value="1"/>
</dbReference>
<dbReference type="Pfam" id="PF00085">
    <property type="entry name" value="Thioredoxin"/>
    <property type="match status" value="2"/>
</dbReference>
<dbReference type="CDD" id="cd02961">
    <property type="entry name" value="PDI_a_family"/>
    <property type="match status" value="1"/>
</dbReference>
<keyword evidence="12" id="KW-1185">Reference proteome</keyword>
<dbReference type="GO" id="GO:0005788">
    <property type="term" value="C:endoplasmic reticulum lumen"/>
    <property type="evidence" value="ECO:0007669"/>
    <property type="project" value="UniProtKB-SubCell"/>
</dbReference>
<dbReference type="PANTHER" id="PTHR18929:SF132">
    <property type="entry name" value="PROTEIN DISULFIDE-ISOMERASE A3"/>
    <property type="match status" value="1"/>
</dbReference>
<dbReference type="PANTHER" id="PTHR18929">
    <property type="entry name" value="PROTEIN DISULFIDE ISOMERASE"/>
    <property type="match status" value="1"/>
</dbReference>
<feature type="region of interest" description="Disordered" evidence="8">
    <location>
        <begin position="522"/>
        <end position="555"/>
    </location>
</feature>
<dbReference type="Gene3D" id="3.40.30.10">
    <property type="entry name" value="Glutaredoxin"/>
    <property type="match status" value="4"/>
</dbReference>
<evidence type="ECO:0000256" key="5">
    <source>
        <dbReference type="ARBA" id="ARBA00022824"/>
    </source>
</evidence>
<evidence type="ECO:0000256" key="3">
    <source>
        <dbReference type="ARBA" id="ARBA00006347"/>
    </source>
</evidence>
<dbReference type="SUPFAM" id="SSF52833">
    <property type="entry name" value="Thioredoxin-like"/>
    <property type="match status" value="3"/>
</dbReference>
<protein>
    <recommendedName>
        <fullName evidence="4">protein disulfide-isomerase</fullName>
        <ecNumber evidence="4">5.3.4.1</ecNumber>
    </recommendedName>
</protein>
<accession>A0A830H848</accession>
<feature type="signal peptide" evidence="9">
    <location>
        <begin position="1"/>
        <end position="23"/>
    </location>
</feature>
<evidence type="ECO:0000256" key="2">
    <source>
        <dbReference type="ARBA" id="ARBA00004319"/>
    </source>
</evidence>
<evidence type="ECO:0000256" key="1">
    <source>
        <dbReference type="ARBA" id="ARBA00001182"/>
    </source>
</evidence>
<feature type="chain" id="PRO_5032744198" description="protein disulfide-isomerase" evidence="9">
    <location>
        <begin position="24"/>
        <end position="555"/>
    </location>
</feature>
<keyword evidence="9" id="KW-0732">Signal</keyword>
<reference evidence="11" key="1">
    <citation type="submission" date="2020-10" db="EMBL/GenBank/DDBJ databases">
        <title>Unveiling of a novel bifunctional photoreceptor, Dualchrome1, isolated from a cosmopolitan green alga.</title>
        <authorList>
            <person name="Suzuki S."/>
            <person name="Kawachi M."/>
        </authorList>
    </citation>
    <scope>NUCLEOTIDE SEQUENCE</scope>
    <source>
        <strain evidence="11">NIES 2893</strain>
    </source>
</reference>
<sequence>MAASTSIATVLLLVIAFAAQAAAKVVELNAMSFGKVVAKHKKLIFVEFYSPDCYHCQQMEPVLEEVSEALAGKVTVVKVDARSSHDLNSRYGVRKTPTLMIFRDGESVKSAYEDLQGYRSAPVLVPFLQKHIGSDVTQVASAEDVDAIVEEEEFAVVGVFESASSEAAQTFAQVANELRGHVRFASVAGDDVAARSLAENFEVDEVPSVFVVKRQNHTLKYEGVLHSKEELTSFVDHYAFPLVGNFSMLTYYRYTRRKADMVFLFYDQEDTDLNALANARYAVEEVAKEHDNISFLTVEATASEGDGRKIIHTVGNTFYKLPALAARSHDKERSLAYNQVVGITADRLRDFMAQWGRQGTMKDRCLVSNEEQREGDYTPERIEAYDKFVESEKERIMMSEDEIREVDLNSYKKVIKKSWKDVLIVYTARWCLHSLHMEDNMHKILRSGELNDLSDELTIVKVDVVLTSGSELKHVDSVPAMKYISARYKDFPNWYGGSPYDPEAIVQFVRAYHSMRHVEIPGEGPSPFAKKKEDVMKEALEPTEDGAFSRDGSEL</sequence>
<feature type="domain" description="Thioredoxin" evidence="10">
    <location>
        <begin position="8"/>
        <end position="133"/>
    </location>
</feature>
<organism evidence="11 12">
    <name type="scientific">Pycnococcus provasolii</name>
    <dbReference type="NCBI Taxonomy" id="41880"/>
    <lineage>
        <taxon>Eukaryota</taxon>
        <taxon>Viridiplantae</taxon>
        <taxon>Chlorophyta</taxon>
        <taxon>Pseudoscourfieldiophyceae</taxon>
        <taxon>Pseudoscourfieldiales</taxon>
        <taxon>Pycnococcaceae</taxon>
        <taxon>Pycnococcus</taxon>
    </lineage>
</organism>
<evidence type="ECO:0000256" key="4">
    <source>
        <dbReference type="ARBA" id="ARBA00012723"/>
    </source>
</evidence>
<evidence type="ECO:0000256" key="7">
    <source>
        <dbReference type="ARBA" id="ARBA00023284"/>
    </source>
</evidence>